<name>T1GX96_MEGSC</name>
<dbReference type="Pfam" id="PF00379">
    <property type="entry name" value="Chitin_bind_4"/>
    <property type="match status" value="1"/>
</dbReference>
<reference evidence="5" key="1">
    <citation type="submission" date="2013-02" db="EMBL/GenBank/DDBJ databases">
        <authorList>
            <person name="Hughes D."/>
        </authorList>
    </citation>
    <scope>NUCLEOTIDE SEQUENCE</scope>
    <source>
        <strain>Durham</strain>
        <strain evidence="5">NC isolate 2 -- Noor lab</strain>
    </source>
</reference>
<keyword evidence="3" id="KW-0732">Signal</keyword>
<dbReference type="InterPro" id="IPR000618">
    <property type="entry name" value="Insect_cuticle"/>
</dbReference>
<evidence type="ECO:0000256" key="1">
    <source>
        <dbReference type="ARBA" id="ARBA00022460"/>
    </source>
</evidence>
<protein>
    <recommendedName>
        <fullName evidence="6">Larval cuticle protein 5</fullName>
    </recommendedName>
</protein>
<feature type="signal peptide" evidence="3">
    <location>
        <begin position="1"/>
        <end position="18"/>
    </location>
</feature>
<keyword evidence="5" id="KW-1185">Reference proteome</keyword>
<evidence type="ECO:0000256" key="3">
    <source>
        <dbReference type="SAM" id="SignalP"/>
    </source>
</evidence>
<dbReference type="EnsemblMetazoa" id="MESCA008438-RA">
    <property type="protein sequence ID" value="MESCA008438-PA"/>
    <property type="gene ID" value="MESCA008438"/>
</dbReference>
<dbReference type="GO" id="GO:0042302">
    <property type="term" value="F:structural constituent of cuticle"/>
    <property type="evidence" value="ECO:0007669"/>
    <property type="project" value="UniProtKB-UniRule"/>
</dbReference>
<evidence type="ECO:0000256" key="2">
    <source>
        <dbReference type="PROSITE-ProRule" id="PRU00497"/>
    </source>
</evidence>
<dbReference type="PROSITE" id="PS51155">
    <property type="entry name" value="CHIT_BIND_RR_2"/>
    <property type="match status" value="1"/>
</dbReference>
<dbReference type="HOGENOM" id="CLU_2199711_0_0_1"/>
<accession>T1GX96</accession>
<dbReference type="OMA" id="ESITMYT"/>
<evidence type="ECO:0000313" key="4">
    <source>
        <dbReference type="EnsemblMetazoa" id="MESCA008438-PA"/>
    </source>
</evidence>
<dbReference type="STRING" id="36166.T1GX96"/>
<dbReference type="Proteomes" id="UP000015102">
    <property type="component" value="Unassembled WGS sequence"/>
</dbReference>
<evidence type="ECO:0008006" key="6">
    <source>
        <dbReference type="Google" id="ProtNLM"/>
    </source>
</evidence>
<proteinExistence type="predicted"/>
<feature type="chain" id="PRO_5004577801" description="Larval cuticle protein 5" evidence="3">
    <location>
        <begin position="19"/>
        <end position="125"/>
    </location>
</feature>
<dbReference type="EMBL" id="CAQQ02095972">
    <property type="status" value="NOT_ANNOTATED_CDS"/>
    <property type="molecule type" value="Genomic_DNA"/>
</dbReference>
<reference evidence="4" key="2">
    <citation type="submission" date="2015-06" db="UniProtKB">
        <authorList>
            <consortium name="EnsemblMetazoa"/>
        </authorList>
    </citation>
    <scope>IDENTIFICATION</scope>
</reference>
<sequence>MTMTVTLISSFVVGLPVAQEESSSILDTFSSTILNNEFANSAKKLIYNIQHLDSETGATRNEKGYLVTSPETGQEDLVVMGAYSYMDDDGIETMTMYTADKNGYIPRVSIKNRKYSAKSLKTLTG</sequence>
<dbReference type="PROSITE" id="PS00233">
    <property type="entry name" value="CHIT_BIND_RR_1"/>
    <property type="match status" value="1"/>
</dbReference>
<organism evidence="4 5">
    <name type="scientific">Megaselia scalaris</name>
    <name type="common">Humpbacked fly</name>
    <name type="synonym">Phora scalaris</name>
    <dbReference type="NCBI Taxonomy" id="36166"/>
    <lineage>
        <taxon>Eukaryota</taxon>
        <taxon>Metazoa</taxon>
        <taxon>Ecdysozoa</taxon>
        <taxon>Arthropoda</taxon>
        <taxon>Hexapoda</taxon>
        <taxon>Insecta</taxon>
        <taxon>Pterygota</taxon>
        <taxon>Neoptera</taxon>
        <taxon>Endopterygota</taxon>
        <taxon>Diptera</taxon>
        <taxon>Brachycera</taxon>
        <taxon>Muscomorpha</taxon>
        <taxon>Platypezoidea</taxon>
        <taxon>Phoridae</taxon>
        <taxon>Megaseliini</taxon>
        <taxon>Megaselia</taxon>
    </lineage>
</organism>
<keyword evidence="1 2" id="KW-0193">Cuticle</keyword>
<dbReference type="InterPro" id="IPR031311">
    <property type="entry name" value="CHIT_BIND_RR_consensus"/>
</dbReference>
<dbReference type="AlphaFoldDB" id="T1GX96"/>
<evidence type="ECO:0000313" key="5">
    <source>
        <dbReference type="Proteomes" id="UP000015102"/>
    </source>
</evidence>